<feature type="compositionally biased region" description="Polar residues" evidence="1">
    <location>
        <begin position="1"/>
        <end position="17"/>
    </location>
</feature>
<protein>
    <submittedName>
        <fullName evidence="2">Uncharacterized protein</fullName>
    </submittedName>
</protein>
<evidence type="ECO:0000313" key="2">
    <source>
        <dbReference type="EMBL" id="MPC09420.1"/>
    </source>
</evidence>
<accession>A0A5B7CJB4</accession>
<keyword evidence="3" id="KW-1185">Reference proteome</keyword>
<comment type="caution">
    <text evidence="2">The sequence shown here is derived from an EMBL/GenBank/DDBJ whole genome shotgun (WGS) entry which is preliminary data.</text>
</comment>
<gene>
    <name evidence="2" type="ORF">E2C01_002032</name>
</gene>
<evidence type="ECO:0000256" key="1">
    <source>
        <dbReference type="SAM" id="MobiDB-lite"/>
    </source>
</evidence>
<organism evidence="2 3">
    <name type="scientific">Portunus trituberculatus</name>
    <name type="common">Swimming crab</name>
    <name type="synonym">Neptunus trituberculatus</name>
    <dbReference type="NCBI Taxonomy" id="210409"/>
    <lineage>
        <taxon>Eukaryota</taxon>
        <taxon>Metazoa</taxon>
        <taxon>Ecdysozoa</taxon>
        <taxon>Arthropoda</taxon>
        <taxon>Crustacea</taxon>
        <taxon>Multicrustacea</taxon>
        <taxon>Malacostraca</taxon>
        <taxon>Eumalacostraca</taxon>
        <taxon>Eucarida</taxon>
        <taxon>Decapoda</taxon>
        <taxon>Pleocyemata</taxon>
        <taxon>Brachyura</taxon>
        <taxon>Eubrachyura</taxon>
        <taxon>Portunoidea</taxon>
        <taxon>Portunidae</taxon>
        <taxon>Portuninae</taxon>
        <taxon>Portunus</taxon>
    </lineage>
</organism>
<dbReference type="AlphaFoldDB" id="A0A5B7CJB4"/>
<dbReference type="Proteomes" id="UP000324222">
    <property type="component" value="Unassembled WGS sequence"/>
</dbReference>
<reference evidence="2 3" key="1">
    <citation type="submission" date="2019-05" db="EMBL/GenBank/DDBJ databases">
        <title>Another draft genome of Portunus trituberculatus and its Hox gene families provides insights of decapod evolution.</title>
        <authorList>
            <person name="Jeong J.-H."/>
            <person name="Song I."/>
            <person name="Kim S."/>
            <person name="Choi T."/>
            <person name="Kim D."/>
            <person name="Ryu S."/>
            <person name="Kim W."/>
        </authorList>
    </citation>
    <scope>NUCLEOTIDE SEQUENCE [LARGE SCALE GENOMIC DNA]</scope>
    <source>
        <tissue evidence="2">Muscle</tissue>
    </source>
</reference>
<proteinExistence type="predicted"/>
<name>A0A5B7CJB4_PORTR</name>
<dbReference type="EMBL" id="VSRR010000068">
    <property type="protein sequence ID" value="MPC09420.1"/>
    <property type="molecule type" value="Genomic_DNA"/>
</dbReference>
<feature type="region of interest" description="Disordered" evidence="1">
    <location>
        <begin position="1"/>
        <end position="20"/>
    </location>
</feature>
<evidence type="ECO:0000313" key="3">
    <source>
        <dbReference type="Proteomes" id="UP000324222"/>
    </source>
</evidence>
<sequence length="65" mass="7109">MNTSHTRNTMVPSTTHSPHQHHFVVGLGELTHLRPTPAGCGVVCSLNDLRSPFYKHSAKCQSDIA</sequence>